<name>A0ABS2R730_9BACI</name>
<feature type="compositionally biased region" description="Basic and acidic residues" evidence="1">
    <location>
        <begin position="23"/>
        <end position="59"/>
    </location>
</feature>
<feature type="signal peptide" evidence="2">
    <location>
        <begin position="1"/>
        <end position="25"/>
    </location>
</feature>
<keyword evidence="2" id="KW-0732">Signal</keyword>
<feature type="region of interest" description="Disordered" evidence="1">
    <location>
        <begin position="23"/>
        <end position="72"/>
    </location>
</feature>
<keyword evidence="4" id="KW-1185">Reference proteome</keyword>
<gene>
    <name evidence="3" type="ORF">JOC94_002429</name>
</gene>
<dbReference type="PROSITE" id="PS51257">
    <property type="entry name" value="PROKAR_LIPOPROTEIN"/>
    <property type="match status" value="1"/>
</dbReference>
<feature type="chain" id="PRO_5046744203" description="DUF5068 domain-containing protein" evidence="2">
    <location>
        <begin position="26"/>
        <end position="416"/>
    </location>
</feature>
<evidence type="ECO:0008006" key="5">
    <source>
        <dbReference type="Google" id="ProtNLM"/>
    </source>
</evidence>
<accession>A0ABS2R730</accession>
<evidence type="ECO:0000256" key="2">
    <source>
        <dbReference type="SAM" id="SignalP"/>
    </source>
</evidence>
<dbReference type="RefSeq" id="WP_077110366.1">
    <property type="nucleotide sequence ID" value="NZ_JAFBFH010000014.1"/>
</dbReference>
<dbReference type="Gene3D" id="2.60.40.4170">
    <property type="match status" value="1"/>
</dbReference>
<evidence type="ECO:0000256" key="1">
    <source>
        <dbReference type="SAM" id="MobiDB-lite"/>
    </source>
</evidence>
<evidence type="ECO:0000313" key="3">
    <source>
        <dbReference type="EMBL" id="MBM7715442.1"/>
    </source>
</evidence>
<reference evidence="3 4" key="1">
    <citation type="submission" date="2021-01" db="EMBL/GenBank/DDBJ databases">
        <title>Genomic Encyclopedia of Type Strains, Phase IV (KMG-IV): sequencing the most valuable type-strain genomes for metagenomic binning, comparative biology and taxonomic classification.</title>
        <authorList>
            <person name="Goeker M."/>
        </authorList>
    </citation>
    <scope>NUCLEOTIDE SEQUENCE [LARGE SCALE GENOMIC DNA]</scope>
    <source>
        <strain evidence="3 4">DSM 105453</strain>
    </source>
</reference>
<organism evidence="3 4">
    <name type="scientific">Siminovitchia thermophila</name>
    <dbReference type="NCBI Taxonomy" id="1245522"/>
    <lineage>
        <taxon>Bacteria</taxon>
        <taxon>Bacillati</taxon>
        <taxon>Bacillota</taxon>
        <taxon>Bacilli</taxon>
        <taxon>Bacillales</taxon>
        <taxon>Bacillaceae</taxon>
        <taxon>Siminovitchia</taxon>
    </lineage>
</organism>
<comment type="caution">
    <text evidence="3">The sequence shown here is derived from an EMBL/GenBank/DDBJ whole genome shotgun (WGS) entry which is preliminary data.</text>
</comment>
<dbReference type="InterPro" id="IPR031888">
    <property type="entry name" value="DUF5068"/>
</dbReference>
<proteinExistence type="predicted"/>
<dbReference type="EMBL" id="JAFBFH010000014">
    <property type="protein sequence ID" value="MBM7715442.1"/>
    <property type="molecule type" value="Genomic_DNA"/>
</dbReference>
<evidence type="ECO:0000313" key="4">
    <source>
        <dbReference type="Proteomes" id="UP000823485"/>
    </source>
</evidence>
<sequence length="416" mass="46893">MNVKKLTLYAIALMILLLGACGSKEDDKKGESKPAATEEKADKAKEKEDEQKADEKDSADKEDDGAVLNPYIEEETGGDVEVVYTNKNPGLKHAYKDDVTIEIDEYQIVRVSNMNESRKADFDDQDEGYVLTYKMTLDNQSDEDVYFSQGVTLQSDDGVDDLGKRQHLVDRDKWLKDESTENVSQFSKGKSFTGMIAHTMTKAQFDKLTAPTLTIDKLFLNDDVAQTLGEEAVFKLPFNEKGTEKAETSSTLYQDKMVTDNIADKEVFFEKTDINETKEIDGVKITLDGVQYANVTPTAAHAERFTNFGDGELVALTVKTTIENGSETPFDKFFIERKLTVDENRGTMLNQGMLEPNYSGLFNPGDKEEILTVFLFRKDEFDIFKKFQLQVGPLADENAKKLFKEKSVTFDIPMKQ</sequence>
<dbReference type="Proteomes" id="UP000823485">
    <property type="component" value="Unassembled WGS sequence"/>
</dbReference>
<protein>
    <recommendedName>
        <fullName evidence="5">DUF5068 domain-containing protein</fullName>
    </recommendedName>
</protein>
<dbReference type="Pfam" id="PF16781">
    <property type="entry name" value="DUF5068"/>
    <property type="match status" value="1"/>
</dbReference>